<keyword evidence="2" id="KW-1185">Reference proteome</keyword>
<protein>
    <submittedName>
        <fullName evidence="1">6750_t:CDS:1</fullName>
    </submittedName>
</protein>
<gene>
    <name evidence="1" type="ORF">DHETER_LOCUS9965</name>
</gene>
<proteinExistence type="predicted"/>
<name>A0ACA9NTG2_9GLOM</name>
<sequence length="86" mass="10044">NISKINEEGSINTHEKSPSGEKPEKTALFWRKEKKEDKKDDKDDKKSTSAGTTVEENGKEHNTTKKTNYLHHRTEYKLLCEYVEVY</sequence>
<dbReference type="EMBL" id="CAJVPU010018463">
    <property type="protein sequence ID" value="CAG8665951.1"/>
    <property type="molecule type" value="Genomic_DNA"/>
</dbReference>
<evidence type="ECO:0000313" key="1">
    <source>
        <dbReference type="EMBL" id="CAG8665951.1"/>
    </source>
</evidence>
<reference evidence="1" key="1">
    <citation type="submission" date="2021-06" db="EMBL/GenBank/DDBJ databases">
        <authorList>
            <person name="Kallberg Y."/>
            <person name="Tangrot J."/>
            <person name="Rosling A."/>
        </authorList>
    </citation>
    <scope>NUCLEOTIDE SEQUENCE</scope>
    <source>
        <strain evidence="1">IL203A</strain>
    </source>
</reference>
<accession>A0ACA9NTG2</accession>
<organism evidence="1 2">
    <name type="scientific">Dentiscutata heterogama</name>
    <dbReference type="NCBI Taxonomy" id="1316150"/>
    <lineage>
        <taxon>Eukaryota</taxon>
        <taxon>Fungi</taxon>
        <taxon>Fungi incertae sedis</taxon>
        <taxon>Mucoromycota</taxon>
        <taxon>Glomeromycotina</taxon>
        <taxon>Glomeromycetes</taxon>
        <taxon>Diversisporales</taxon>
        <taxon>Gigasporaceae</taxon>
        <taxon>Dentiscutata</taxon>
    </lineage>
</organism>
<feature type="non-terminal residue" evidence="1">
    <location>
        <position position="1"/>
    </location>
</feature>
<dbReference type="Proteomes" id="UP000789702">
    <property type="component" value="Unassembled WGS sequence"/>
</dbReference>
<evidence type="ECO:0000313" key="2">
    <source>
        <dbReference type="Proteomes" id="UP000789702"/>
    </source>
</evidence>
<comment type="caution">
    <text evidence="1">The sequence shown here is derived from an EMBL/GenBank/DDBJ whole genome shotgun (WGS) entry which is preliminary data.</text>
</comment>